<keyword evidence="5 6" id="KW-0472">Membrane</keyword>
<keyword evidence="3 6" id="KW-0812">Transmembrane</keyword>
<dbReference type="SUPFAM" id="SSF103481">
    <property type="entry name" value="Multidrug resistance efflux transporter EmrE"/>
    <property type="match status" value="2"/>
</dbReference>
<evidence type="ECO:0000313" key="8">
    <source>
        <dbReference type="EMBL" id="QEW27620.1"/>
    </source>
</evidence>
<sequence>MTGNPIYILVLFFMGAGWGLTMPLAKVATSSGHQPYGLIFWQLVIVVVILAPVARVSGKPVPLRREHYRLFLIVALTGAVLPDVFFYLCASKLPAGILSILMSTAPLFSLPIALALGNDRFSWVRLTGLLFGMIGVILMIGPKTSLPDPAMTIYVFIMLLAPLLYAMEGNIVARWGTFGLDPFRTIVGASAAGAIITLPIAILSGQWINPLQGFGIPEGALALAAVIHGLVYASYVWLVGRAGSVFTSQAAYIVTAFGVVWSMLLLGERYSVFIWVALALMLGGIFLVRPRPSFRLGIPKEPPRLHACDETGS</sequence>
<feature type="transmembrane region" description="Helical" evidence="6">
    <location>
        <begin position="220"/>
        <end position="238"/>
    </location>
</feature>
<comment type="similarity">
    <text evidence="2">Belongs to the EamA transporter family.</text>
</comment>
<evidence type="ECO:0000256" key="6">
    <source>
        <dbReference type="SAM" id="Phobius"/>
    </source>
</evidence>
<feature type="transmembrane region" description="Helical" evidence="6">
    <location>
        <begin position="123"/>
        <end position="141"/>
    </location>
</feature>
<dbReference type="AlphaFoldDB" id="A0A5P3AGA6"/>
<evidence type="ECO:0000256" key="5">
    <source>
        <dbReference type="ARBA" id="ARBA00023136"/>
    </source>
</evidence>
<feature type="transmembrane region" description="Helical" evidence="6">
    <location>
        <begin position="7"/>
        <end position="25"/>
    </location>
</feature>
<feature type="transmembrane region" description="Helical" evidence="6">
    <location>
        <begin position="68"/>
        <end position="88"/>
    </location>
</feature>
<feature type="domain" description="EamA" evidence="7">
    <location>
        <begin position="7"/>
        <end position="140"/>
    </location>
</feature>
<dbReference type="KEGG" id="rid:RIdsm_03436"/>
<evidence type="ECO:0000256" key="2">
    <source>
        <dbReference type="ARBA" id="ARBA00007362"/>
    </source>
</evidence>
<evidence type="ECO:0000256" key="1">
    <source>
        <dbReference type="ARBA" id="ARBA00004141"/>
    </source>
</evidence>
<protein>
    <submittedName>
        <fullName evidence="8">Carboxylate/amino acid/amine transporter</fullName>
    </submittedName>
</protein>
<dbReference type="InterPro" id="IPR000620">
    <property type="entry name" value="EamA_dom"/>
</dbReference>
<evidence type="ECO:0000256" key="4">
    <source>
        <dbReference type="ARBA" id="ARBA00022989"/>
    </source>
</evidence>
<feature type="transmembrane region" description="Helical" evidence="6">
    <location>
        <begin position="272"/>
        <end position="288"/>
    </location>
</feature>
<comment type="subcellular location">
    <subcellularLocation>
        <location evidence="1">Membrane</location>
        <topology evidence="1">Multi-pass membrane protein</topology>
    </subcellularLocation>
</comment>
<gene>
    <name evidence="8" type="ORF">RIdsm_03436</name>
</gene>
<dbReference type="EMBL" id="CP031598">
    <property type="protein sequence ID" value="QEW27620.1"/>
    <property type="molecule type" value="Genomic_DNA"/>
</dbReference>
<feature type="transmembrane region" description="Helical" evidence="6">
    <location>
        <begin position="185"/>
        <end position="208"/>
    </location>
</feature>
<feature type="transmembrane region" description="Helical" evidence="6">
    <location>
        <begin position="153"/>
        <end position="173"/>
    </location>
</feature>
<dbReference type="PANTHER" id="PTHR32322">
    <property type="entry name" value="INNER MEMBRANE TRANSPORTER"/>
    <property type="match status" value="1"/>
</dbReference>
<feature type="transmembrane region" description="Helical" evidence="6">
    <location>
        <begin position="37"/>
        <end position="56"/>
    </location>
</feature>
<keyword evidence="4 6" id="KW-1133">Transmembrane helix</keyword>
<feature type="transmembrane region" description="Helical" evidence="6">
    <location>
        <begin position="94"/>
        <end position="116"/>
    </location>
</feature>
<evidence type="ECO:0000256" key="3">
    <source>
        <dbReference type="ARBA" id="ARBA00022692"/>
    </source>
</evidence>
<dbReference type="InterPro" id="IPR050638">
    <property type="entry name" value="AA-Vitamin_Transporters"/>
</dbReference>
<dbReference type="Proteomes" id="UP000325785">
    <property type="component" value="Chromosome"/>
</dbReference>
<proteinExistence type="inferred from homology"/>
<organism evidence="8 9">
    <name type="scientific">Roseovarius indicus</name>
    <dbReference type="NCBI Taxonomy" id="540747"/>
    <lineage>
        <taxon>Bacteria</taxon>
        <taxon>Pseudomonadati</taxon>
        <taxon>Pseudomonadota</taxon>
        <taxon>Alphaproteobacteria</taxon>
        <taxon>Rhodobacterales</taxon>
        <taxon>Roseobacteraceae</taxon>
        <taxon>Roseovarius</taxon>
    </lineage>
</organism>
<dbReference type="InterPro" id="IPR037185">
    <property type="entry name" value="EmrE-like"/>
</dbReference>
<evidence type="ECO:0000259" key="7">
    <source>
        <dbReference type="Pfam" id="PF00892"/>
    </source>
</evidence>
<feature type="domain" description="EamA" evidence="7">
    <location>
        <begin position="154"/>
        <end position="288"/>
    </location>
</feature>
<dbReference type="GO" id="GO:0016020">
    <property type="term" value="C:membrane"/>
    <property type="evidence" value="ECO:0007669"/>
    <property type="project" value="UniProtKB-SubCell"/>
</dbReference>
<feature type="transmembrane region" description="Helical" evidence="6">
    <location>
        <begin position="250"/>
        <end position="266"/>
    </location>
</feature>
<dbReference type="Pfam" id="PF00892">
    <property type="entry name" value="EamA"/>
    <property type="match status" value="2"/>
</dbReference>
<dbReference type="PANTHER" id="PTHR32322:SF2">
    <property type="entry name" value="EAMA DOMAIN-CONTAINING PROTEIN"/>
    <property type="match status" value="1"/>
</dbReference>
<reference evidence="8 9" key="1">
    <citation type="submission" date="2018-08" db="EMBL/GenBank/DDBJ databases">
        <title>Genetic Globetrotter - A new plasmid hitch-hiking vast phylogenetic and geographic distances.</title>
        <authorList>
            <person name="Vollmers J."/>
            <person name="Petersen J."/>
        </authorList>
    </citation>
    <scope>NUCLEOTIDE SEQUENCE [LARGE SCALE GENOMIC DNA]</scope>
    <source>
        <strain evidence="8 9">DSM 26383</strain>
    </source>
</reference>
<dbReference type="RefSeq" id="WP_236553240.1">
    <property type="nucleotide sequence ID" value="NZ_CP031598.1"/>
</dbReference>
<name>A0A5P3AGA6_9RHOB</name>
<evidence type="ECO:0000313" key="9">
    <source>
        <dbReference type="Proteomes" id="UP000325785"/>
    </source>
</evidence>
<accession>A0A5P3AGA6</accession>